<feature type="domain" description="XPG N-terminal" evidence="19">
    <location>
        <begin position="1"/>
        <end position="108"/>
    </location>
</feature>
<dbReference type="SMART" id="SM00484">
    <property type="entry name" value="XPGI"/>
    <property type="match status" value="1"/>
</dbReference>
<dbReference type="GO" id="GO:0043137">
    <property type="term" value="P:DNA replication, removal of RNA primer"/>
    <property type="evidence" value="ECO:0007669"/>
    <property type="project" value="UniProtKB-UniRule"/>
</dbReference>
<dbReference type="Pfam" id="PF00867">
    <property type="entry name" value="XPG_I"/>
    <property type="match status" value="1"/>
</dbReference>
<comment type="function">
    <text evidence="13 16">Structure-specific nuclease with 5'-flap endonuclease and 5'-3' exonuclease activities involved in DNA replication and repair. During DNA replication, cleaves the 5'-overhanging flap structure that is generated by displacement synthesis when DNA polymerase encounters the 5'-end of a downstream Okazaki fragment. It enters the flap from the 5'-end and then tracks to cleave the flap base, leaving a nick for ligation. Also involved in the long patch base excision repair (LP-BER) pathway, by cleaving within the apurinic/apyrimidinic (AP) site-terminated flap. Acts as a genome stabilization factor that prevents flaps from equilibrating into structures that lead to duplications and deletions. Also possesses 5'-3' exonuclease activity on nicked or gapped double-stranded DNA, and exhibits RNase H activity. Also involved in replication and repair of rDNA and in repairing mitochondrial DNA.</text>
</comment>
<feature type="region of interest" description="Disordered" evidence="17">
    <location>
        <begin position="333"/>
        <end position="384"/>
    </location>
</feature>
<sequence length="384" mass="42544">MGIKGLSKLLGDNAPQSFREQKFENYFGRKLAIDASVHIYQFLVVVGRTGDQMLTSETGEVTSHLQGMFFRTARMLEAGMKPVYVFDGKPPALKQEELARRSERRGDAVENLADAKETGEEADVAKYSKRTVKVTRQHNEECRRLLQLMGVPVVEAPSEAEAQCAAMCKEGLVYAMASEDMDSLTFAAPRLTRNLMAPASQKLPVNEYEYAKVLEGLNLTAEQFIDLCILCGCDYCGSIRGIGPTRALQMIQKHGGLEDVLAALDKTKYDIPDPFPYQQARQLFTEPEVLRAEQLAPLKWSPPDLEGIVKFLVEEKNFNEDRVRKAVDRINASRSKSTQGRLESFFGPSTVKSSTQGKRKDPPTGKGKQGGKRGGKAGGVSKRK</sequence>
<dbReference type="FunFam" id="3.40.50.1010:FF:000016">
    <property type="entry name" value="Flap endonuclease 1"/>
    <property type="match status" value="1"/>
</dbReference>
<comment type="subunit">
    <text evidence="15">Interacts with PCNA1 and PCNA2. Three molecules of FEN1 bind to one PCNA trimer with each molecule binding to one PCNA monomer. PCNA stimulates the nuclease activity without altering cleavage specificity.</text>
</comment>
<feature type="domain" description="XPG-I" evidence="18">
    <location>
        <begin position="147"/>
        <end position="219"/>
    </location>
</feature>
<evidence type="ECO:0000256" key="15">
    <source>
        <dbReference type="ARBA" id="ARBA00063178"/>
    </source>
</evidence>
<evidence type="ECO:0000259" key="19">
    <source>
        <dbReference type="SMART" id="SM00485"/>
    </source>
</evidence>
<proteinExistence type="inferred from homology"/>
<evidence type="ECO:0000256" key="16">
    <source>
        <dbReference type="HAMAP-Rule" id="MF_03140"/>
    </source>
</evidence>
<evidence type="ECO:0000256" key="14">
    <source>
        <dbReference type="ARBA" id="ARBA00034726"/>
    </source>
</evidence>
<evidence type="ECO:0000313" key="21">
    <source>
        <dbReference type="Proteomes" id="UP001489004"/>
    </source>
</evidence>
<dbReference type="InterPro" id="IPR019974">
    <property type="entry name" value="XPG_CS"/>
</dbReference>
<comment type="similarity">
    <text evidence="14 16">Belongs to the XPG/RAD2 endonuclease family. FEN1 subfamily.</text>
</comment>
<evidence type="ECO:0000256" key="11">
    <source>
        <dbReference type="ARBA" id="ARBA00023204"/>
    </source>
</evidence>
<keyword evidence="7 16" id="KW-0378">Hydrolase</keyword>
<protein>
    <recommendedName>
        <fullName evidence="16">Flap endonuclease 1</fullName>
        <shortName evidence="16">FEN-1</shortName>
        <ecNumber evidence="16">3.1.-.-</ecNumber>
    </recommendedName>
    <alternativeName>
        <fullName evidence="16">Flap structure-specific endonuclease 1</fullName>
    </alternativeName>
</protein>
<evidence type="ECO:0000256" key="5">
    <source>
        <dbReference type="ARBA" id="ARBA00022759"/>
    </source>
</evidence>
<evidence type="ECO:0000256" key="10">
    <source>
        <dbReference type="ARBA" id="ARBA00023128"/>
    </source>
</evidence>
<evidence type="ECO:0000256" key="8">
    <source>
        <dbReference type="ARBA" id="ARBA00022839"/>
    </source>
</evidence>
<evidence type="ECO:0000259" key="18">
    <source>
        <dbReference type="SMART" id="SM00484"/>
    </source>
</evidence>
<evidence type="ECO:0000256" key="6">
    <source>
        <dbReference type="ARBA" id="ARBA00022763"/>
    </source>
</evidence>
<dbReference type="GO" id="GO:0005739">
    <property type="term" value="C:mitochondrion"/>
    <property type="evidence" value="ECO:0007669"/>
    <property type="project" value="UniProtKB-SubCell"/>
</dbReference>
<keyword evidence="21" id="KW-1185">Reference proteome</keyword>
<dbReference type="InterPro" id="IPR006086">
    <property type="entry name" value="XPG-I_dom"/>
</dbReference>
<keyword evidence="8 16" id="KW-0269">Exonuclease</keyword>
<dbReference type="CDD" id="cd09867">
    <property type="entry name" value="PIN_FEN1"/>
    <property type="match status" value="1"/>
</dbReference>
<evidence type="ECO:0000256" key="3">
    <source>
        <dbReference type="ARBA" id="ARBA00022722"/>
    </source>
</evidence>
<dbReference type="InterPro" id="IPR006084">
    <property type="entry name" value="XPG/Rad2"/>
</dbReference>
<evidence type="ECO:0000256" key="7">
    <source>
        <dbReference type="ARBA" id="ARBA00022801"/>
    </source>
</evidence>
<keyword evidence="11 16" id="KW-0234">DNA repair</keyword>
<dbReference type="InterPro" id="IPR006085">
    <property type="entry name" value="XPG_DNA_repair_N"/>
</dbReference>
<keyword evidence="3 16" id="KW-0540">Nuclease</keyword>
<dbReference type="EMBL" id="JALJOR010000017">
    <property type="protein sequence ID" value="KAK9804920.1"/>
    <property type="molecule type" value="Genomic_DNA"/>
</dbReference>
<dbReference type="Pfam" id="PF00752">
    <property type="entry name" value="XPG_N"/>
    <property type="match status" value="1"/>
</dbReference>
<keyword evidence="5 16" id="KW-0255">Endonuclease</keyword>
<feature type="compositionally biased region" description="Basic residues" evidence="17">
    <location>
        <begin position="369"/>
        <end position="384"/>
    </location>
</feature>
<evidence type="ECO:0000256" key="17">
    <source>
        <dbReference type="SAM" id="MobiDB-lite"/>
    </source>
</evidence>
<evidence type="ECO:0000256" key="12">
    <source>
        <dbReference type="ARBA" id="ARBA00023242"/>
    </source>
</evidence>
<dbReference type="InterPro" id="IPR023426">
    <property type="entry name" value="Flap_endonuc"/>
</dbReference>
<keyword evidence="9 16" id="KW-0460">Magnesium</keyword>
<name>A0AAW1P995_9CHLO</name>
<dbReference type="InterPro" id="IPR036279">
    <property type="entry name" value="5-3_exonuclease_C_sf"/>
</dbReference>
<dbReference type="GO" id="GO:0008409">
    <property type="term" value="F:5'-3' exonuclease activity"/>
    <property type="evidence" value="ECO:0007669"/>
    <property type="project" value="UniProtKB-UniRule"/>
</dbReference>
<evidence type="ECO:0000256" key="4">
    <source>
        <dbReference type="ARBA" id="ARBA00022723"/>
    </source>
</evidence>
<evidence type="ECO:0000256" key="2">
    <source>
        <dbReference type="ARBA" id="ARBA00022705"/>
    </source>
</evidence>
<dbReference type="SMART" id="SM00485">
    <property type="entry name" value="XPGN"/>
    <property type="match status" value="1"/>
</dbReference>
<evidence type="ECO:0000256" key="9">
    <source>
        <dbReference type="ARBA" id="ARBA00022842"/>
    </source>
</evidence>
<keyword evidence="12 16" id="KW-0539">Nucleus</keyword>
<keyword evidence="6 16" id="KW-0227">DNA damage</keyword>
<gene>
    <name evidence="20" type="ORF">WJX72_012073</name>
</gene>
<dbReference type="GO" id="GO:0005730">
    <property type="term" value="C:nucleolus"/>
    <property type="evidence" value="ECO:0007669"/>
    <property type="project" value="UniProtKB-SubCell"/>
</dbReference>
<accession>A0AAW1P995</accession>
<dbReference type="SUPFAM" id="SSF47807">
    <property type="entry name" value="5' to 3' exonuclease, C-terminal subdomain"/>
    <property type="match status" value="1"/>
</dbReference>
<keyword evidence="1 16" id="KW-0597">Phosphoprotein</keyword>
<dbReference type="PROSITE" id="PS00842">
    <property type="entry name" value="XPG_2"/>
    <property type="match status" value="1"/>
</dbReference>
<keyword evidence="4 16" id="KW-0479">Metal-binding</keyword>
<dbReference type="GO" id="GO:0000287">
    <property type="term" value="F:magnesium ion binding"/>
    <property type="evidence" value="ECO:0007669"/>
    <property type="project" value="UniProtKB-UniRule"/>
</dbReference>
<dbReference type="PANTHER" id="PTHR11081:SF9">
    <property type="entry name" value="FLAP ENDONUCLEASE 1"/>
    <property type="match status" value="1"/>
</dbReference>
<comment type="caution">
    <text evidence="20">The sequence shown here is derived from an EMBL/GenBank/DDBJ whole genome shotgun (WGS) entry which is preliminary data.</text>
</comment>
<dbReference type="AlphaFoldDB" id="A0AAW1P995"/>
<dbReference type="FunFam" id="1.10.150.20:FF:000009">
    <property type="entry name" value="Flap endonuclease 1"/>
    <property type="match status" value="1"/>
</dbReference>
<dbReference type="HAMAP" id="MF_00614">
    <property type="entry name" value="Fen"/>
    <property type="match status" value="1"/>
</dbReference>
<evidence type="ECO:0000313" key="20">
    <source>
        <dbReference type="EMBL" id="KAK9804920.1"/>
    </source>
</evidence>
<dbReference type="SUPFAM" id="SSF88723">
    <property type="entry name" value="PIN domain-like"/>
    <property type="match status" value="1"/>
</dbReference>
<dbReference type="InterPro" id="IPR029060">
    <property type="entry name" value="PIN-like_dom_sf"/>
</dbReference>
<dbReference type="GO" id="GO:0005654">
    <property type="term" value="C:nucleoplasm"/>
    <property type="evidence" value="ECO:0007669"/>
    <property type="project" value="UniProtKB-SubCell"/>
</dbReference>
<dbReference type="Gene3D" id="1.10.150.20">
    <property type="entry name" value="5' to 3' exonuclease, C-terminal subdomain"/>
    <property type="match status" value="1"/>
</dbReference>
<dbReference type="SMART" id="SM00279">
    <property type="entry name" value="HhH2"/>
    <property type="match status" value="1"/>
</dbReference>
<dbReference type="InterPro" id="IPR008918">
    <property type="entry name" value="HhH2"/>
</dbReference>
<reference evidence="20 21" key="1">
    <citation type="journal article" date="2024" name="Nat. Commun.">
        <title>Phylogenomics reveals the evolutionary origins of lichenization in chlorophyte algae.</title>
        <authorList>
            <person name="Puginier C."/>
            <person name="Libourel C."/>
            <person name="Otte J."/>
            <person name="Skaloud P."/>
            <person name="Haon M."/>
            <person name="Grisel S."/>
            <person name="Petersen M."/>
            <person name="Berrin J.G."/>
            <person name="Delaux P.M."/>
            <person name="Dal Grande F."/>
            <person name="Keller J."/>
        </authorList>
    </citation>
    <scope>NUCLEOTIDE SEQUENCE [LARGE SCALE GENOMIC DNA]</scope>
    <source>
        <strain evidence="20 21">SAG 2043</strain>
    </source>
</reference>
<dbReference type="Proteomes" id="UP001489004">
    <property type="component" value="Unassembled WGS sequence"/>
</dbReference>
<keyword evidence="10 16" id="KW-0496">Mitochondrion</keyword>
<dbReference type="CDD" id="cd09907">
    <property type="entry name" value="H3TH_FEN1-Euk"/>
    <property type="match status" value="1"/>
</dbReference>
<comment type="subcellular location">
    <subcellularLocation>
        <location evidence="16">Nucleus</location>
        <location evidence="16">Nucleolus</location>
    </subcellularLocation>
    <subcellularLocation>
        <location evidence="16">Nucleus</location>
        <location evidence="16">Nucleoplasm</location>
    </subcellularLocation>
    <subcellularLocation>
        <location evidence="16">Mitochondrion</location>
    </subcellularLocation>
    <text evidence="16">Resides mostly in the nucleoli and relocalizes to the nucleoplasm upon DNA damage.</text>
</comment>
<organism evidence="20 21">
    <name type="scientific">[Myrmecia] bisecta</name>
    <dbReference type="NCBI Taxonomy" id="41462"/>
    <lineage>
        <taxon>Eukaryota</taxon>
        <taxon>Viridiplantae</taxon>
        <taxon>Chlorophyta</taxon>
        <taxon>core chlorophytes</taxon>
        <taxon>Trebouxiophyceae</taxon>
        <taxon>Trebouxiales</taxon>
        <taxon>Trebouxiaceae</taxon>
        <taxon>Myrmecia</taxon>
    </lineage>
</organism>
<comment type="cofactor">
    <cofactor evidence="16">
        <name>Mg(2+)</name>
        <dbReference type="ChEBI" id="CHEBI:18420"/>
    </cofactor>
    <text evidence="16">Binds 2 magnesium ions per subunit. They probably participate in the reaction catalyzed by the enzyme. May bind an additional third magnesium ion after substrate binding.</text>
</comment>
<dbReference type="GO" id="GO:0006284">
    <property type="term" value="P:base-excision repair"/>
    <property type="evidence" value="ECO:0007669"/>
    <property type="project" value="UniProtKB-UniRule"/>
</dbReference>
<keyword evidence="2 16" id="KW-0235">DNA replication</keyword>
<evidence type="ECO:0000256" key="1">
    <source>
        <dbReference type="ARBA" id="ARBA00022553"/>
    </source>
</evidence>
<dbReference type="Gene3D" id="3.40.50.1010">
    <property type="entry name" value="5'-nuclease"/>
    <property type="match status" value="1"/>
</dbReference>
<dbReference type="GO" id="GO:0003677">
    <property type="term" value="F:DNA binding"/>
    <property type="evidence" value="ECO:0007669"/>
    <property type="project" value="UniProtKB-UniRule"/>
</dbReference>
<evidence type="ECO:0000256" key="13">
    <source>
        <dbReference type="ARBA" id="ARBA00029382"/>
    </source>
</evidence>
<dbReference type="PANTHER" id="PTHR11081">
    <property type="entry name" value="FLAP ENDONUCLEASE FAMILY MEMBER"/>
    <property type="match status" value="1"/>
</dbReference>
<dbReference type="EC" id="3.1.-.-" evidence="16"/>
<dbReference type="GO" id="GO:0017108">
    <property type="term" value="F:5'-flap endonuclease activity"/>
    <property type="evidence" value="ECO:0007669"/>
    <property type="project" value="UniProtKB-UniRule"/>
</dbReference>
<dbReference type="PRINTS" id="PR00853">
    <property type="entry name" value="XPGRADSUPER"/>
</dbReference>